<evidence type="ECO:0000313" key="4">
    <source>
        <dbReference type="EMBL" id="MDQ0370374.1"/>
    </source>
</evidence>
<dbReference type="Gene3D" id="3.40.50.300">
    <property type="entry name" value="P-loop containing nucleotide triphosphate hydrolases"/>
    <property type="match status" value="1"/>
</dbReference>
<dbReference type="SUPFAM" id="SSF82171">
    <property type="entry name" value="DPP6 N-terminal domain-like"/>
    <property type="match status" value="1"/>
</dbReference>
<dbReference type="SUPFAM" id="SSF52540">
    <property type="entry name" value="P-loop containing nucleoside triphosphate hydrolases"/>
    <property type="match status" value="1"/>
</dbReference>
<dbReference type="PRINTS" id="PR00449">
    <property type="entry name" value="RASTRNSFRMNG"/>
</dbReference>
<dbReference type="GO" id="GO:0005525">
    <property type="term" value="F:GTP binding"/>
    <property type="evidence" value="ECO:0007669"/>
    <property type="project" value="InterPro"/>
</dbReference>
<feature type="repeat" description="WD" evidence="1">
    <location>
        <begin position="237"/>
        <end position="278"/>
    </location>
</feature>
<dbReference type="SMART" id="SM00175">
    <property type="entry name" value="RAB"/>
    <property type="match status" value="1"/>
</dbReference>
<dbReference type="GO" id="GO:0007165">
    <property type="term" value="P:signal transduction"/>
    <property type="evidence" value="ECO:0007669"/>
    <property type="project" value="InterPro"/>
</dbReference>
<sequence>MATSRRLPVDALPHGSGLSLHSVRDLQYREWSRLGWSCDGRLLSAIGQDLGLCLWLVPAVLGPESHVAERPVARQTLLRAYRWSPVANREMAVVSSGRVTMLDVQTNRERWDQSLPDRGTHHAVTISPDGHRVAAAAGHSVTMVDSATGRVRSSFRVSPHTEGLSWSPRGRTLASRHRDGPGAVLLHPAGAPEQATTLHAGPADAMIWMPNGVEVCLALDATIGVANGHTGTMLSRAEGHTAPVIGLAVSADGSLLASESEDGELRLWRTDSLECLAVVDLAGGGEESAGGLAFHPERPLLAFRSHRNRRLNLLELDVERLYDAPRQDASRYRNAKVVLLGDTGVGKSGLGLVLSGQPYRATDSTHGRQVWRFSEETAAQPDGGIETREVLLWDLAGQPGYRLVHQLHLAEAAVALIVFDARSEVDPFSGVRYWARALRHGRRPVHTLLVSAREDRGGPQVSRARINELVTELKLDGYAETSARELRGVADLSRVIEGAIDWSAQPQSISTRLFETIKRFLIDEKADGHALSRADELFRLFQARHRELAGEPELRAGFDTCAGLLESRDLIRRFTFGGYVLLRPELLDGYASALINAARAQPDGLGYLAEEEALAGRFPIPEETRLAEPGEERLLLIAMVEELLQHDLALREPNDGGVDLVFPSQLTRDRPDAPYLGPADVEFRFEGALQNVYATLAVRLSHAATFVTHELWRNAAVYVTRAEGRCGFRLTEPDEGVGRLELCYAPGTAEETRQIFEDYVADHLAKRALPDTVVRRRVFTCPRPECGYQLDEELARRRLARGDAAMECPACLSGEISLRERDRAVPAVADEVSAMNASADLRRRRETATATVRGKRAVGDFDVYLAYQAADRGTVERLRQQLLDEGLLPWMHGEETGAGPDERARIGVVVMVLGAHGGPWDDESQLATVNEFIARGVRFVPVVLPAKAEEPQLPPFLRDVPMVDFRVAEPDPVRRLIWRITREHRRGD</sequence>
<dbReference type="EMBL" id="JAUSUZ010000001">
    <property type="protein sequence ID" value="MDQ0370374.1"/>
    <property type="molecule type" value="Genomic_DNA"/>
</dbReference>
<feature type="region of interest" description="Disordered" evidence="2">
    <location>
        <begin position="154"/>
        <end position="177"/>
    </location>
</feature>
<dbReference type="Pfam" id="PF00400">
    <property type="entry name" value="WD40"/>
    <property type="match status" value="1"/>
</dbReference>
<dbReference type="PANTHER" id="PTHR19879:SF9">
    <property type="entry name" value="TRANSCRIPTION INITIATION FACTOR TFIID SUBUNIT 5"/>
    <property type="match status" value="1"/>
</dbReference>
<dbReference type="InterPro" id="IPR001680">
    <property type="entry name" value="WD40_rpt"/>
</dbReference>
<dbReference type="PANTHER" id="PTHR19879">
    <property type="entry name" value="TRANSCRIPTION INITIATION FACTOR TFIID"/>
    <property type="match status" value="1"/>
</dbReference>
<dbReference type="InterPro" id="IPR027417">
    <property type="entry name" value="P-loop_NTPase"/>
</dbReference>
<accession>A0AAE3W6F2</accession>
<dbReference type="InterPro" id="IPR015943">
    <property type="entry name" value="WD40/YVTN_repeat-like_dom_sf"/>
</dbReference>
<gene>
    <name evidence="4" type="ORF">J2S42_007043</name>
</gene>
<dbReference type="InterPro" id="IPR001806">
    <property type="entry name" value="Small_GTPase"/>
</dbReference>
<evidence type="ECO:0000256" key="1">
    <source>
        <dbReference type="PROSITE-ProRule" id="PRU00221"/>
    </source>
</evidence>
<dbReference type="PROSITE" id="PS50082">
    <property type="entry name" value="WD_REPEATS_2"/>
    <property type="match status" value="1"/>
</dbReference>
<dbReference type="AlphaFoldDB" id="A0AAE3W6F2"/>
<dbReference type="Proteomes" id="UP001240236">
    <property type="component" value="Unassembled WGS sequence"/>
</dbReference>
<dbReference type="Pfam" id="PF00071">
    <property type="entry name" value="Ras"/>
    <property type="match status" value="1"/>
</dbReference>
<evidence type="ECO:0000259" key="3">
    <source>
        <dbReference type="Pfam" id="PF13676"/>
    </source>
</evidence>
<keyword evidence="5" id="KW-1185">Reference proteome</keyword>
<feature type="domain" description="TIR" evidence="3">
    <location>
        <begin position="863"/>
        <end position="977"/>
    </location>
</feature>
<keyword evidence="1" id="KW-0853">WD repeat</keyword>
<dbReference type="Pfam" id="PF13676">
    <property type="entry name" value="TIR_2"/>
    <property type="match status" value="1"/>
</dbReference>
<evidence type="ECO:0000313" key="5">
    <source>
        <dbReference type="Proteomes" id="UP001240236"/>
    </source>
</evidence>
<dbReference type="GO" id="GO:0003924">
    <property type="term" value="F:GTPase activity"/>
    <property type="evidence" value="ECO:0007669"/>
    <property type="project" value="InterPro"/>
</dbReference>
<dbReference type="PROSITE" id="PS50294">
    <property type="entry name" value="WD_REPEATS_REGION"/>
    <property type="match status" value="1"/>
</dbReference>
<protein>
    <submittedName>
        <fullName evidence="4">GTPase SAR1 family protein</fullName>
    </submittedName>
</protein>
<reference evidence="4 5" key="1">
    <citation type="submission" date="2023-07" db="EMBL/GenBank/DDBJ databases">
        <title>Sequencing the genomes of 1000 actinobacteria strains.</title>
        <authorList>
            <person name="Klenk H.-P."/>
        </authorList>
    </citation>
    <scope>NUCLEOTIDE SEQUENCE [LARGE SCALE GENOMIC DNA]</scope>
    <source>
        <strain evidence="4 5">DSM 44709</strain>
    </source>
</reference>
<name>A0AAE3W6F2_9ACTN</name>
<comment type="caution">
    <text evidence="4">The sequence shown here is derived from an EMBL/GenBank/DDBJ whole genome shotgun (WGS) entry which is preliminary data.</text>
</comment>
<proteinExistence type="predicted"/>
<dbReference type="Gene3D" id="2.130.10.10">
    <property type="entry name" value="YVTN repeat-like/Quinoprotein amine dehydrogenase"/>
    <property type="match status" value="1"/>
</dbReference>
<dbReference type="InterPro" id="IPR000157">
    <property type="entry name" value="TIR_dom"/>
</dbReference>
<evidence type="ECO:0000256" key="2">
    <source>
        <dbReference type="SAM" id="MobiDB-lite"/>
    </source>
</evidence>
<organism evidence="4 5">
    <name type="scientific">Catenuloplanes indicus</name>
    <dbReference type="NCBI Taxonomy" id="137267"/>
    <lineage>
        <taxon>Bacteria</taxon>
        <taxon>Bacillati</taxon>
        <taxon>Actinomycetota</taxon>
        <taxon>Actinomycetes</taxon>
        <taxon>Micromonosporales</taxon>
        <taxon>Micromonosporaceae</taxon>
        <taxon>Catenuloplanes</taxon>
    </lineage>
</organism>
<dbReference type="SMART" id="SM00320">
    <property type="entry name" value="WD40"/>
    <property type="match status" value="1"/>
</dbReference>